<name>A0A9P5Y865_9AGAR</name>
<reference evidence="1" key="1">
    <citation type="submission" date="2020-11" db="EMBL/GenBank/DDBJ databases">
        <authorList>
            <consortium name="DOE Joint Genome Institute"/>
            <person name="Ahrendt S."/>
            <person name="Riley R."/>
            <person name="Andreopoulos W."/>
            <person name="Labutti K."/>
            <person name="Pangilinan J."/>
            <person name="Ruiz-Duenas F.J."/>
            <person name="Barrasa J.M."/>
            <person name="Sanchez-Garcia M."/>
            <person name="Camarero S."/>
            <person name="Miyauchi S."/>
            <person name="Serrano A."/>
            <person name="Linde D."/>
            <person name="Babiker R."/>
            <person name="Drula E."/>
            <person name="Ayuso-Fernandez I."/>
            <person name="Pacheco R."/>
            <person name="Padilla G."/>
            <person name="Ferreira P."/>
            <person name="Barriuso J."/>
            <person name="Kellner H."/>
            <person name="Castanera R."/>
            <person name="Alfaro M."/>
            <person name="Ramirez L."/>
            <person name="Pisabarro A.G."/>
            <person name="Kuo A."/>
            <person name="Tritt A."/>
            <person name="Lipzen A."/>
            <person name="He G."/>
            <person name="Yan M."/>
            <person name="Ng V."/>
            <person name="Cullen D."/>
            <person name="Martin F."/>
            <person name="Rosso M.-N."/>
            <person name="Henrissat B."/>
            <person name="Hibbett D."/>
            <person name="Martinez A.T."/>
            <person name="Grigoriev I.V."/>
        </authorList>
    </citation>
    <scope>NUCLEOTIDE SEQUENCE</scope>
    <source>
        <strain evidence="1">CBS 247.69</strain>
    </source>
</reference>
<dbReference type="PANTHER" id="PTHR39596">
    <property type="match status" value="1"/>
</dbReference>
<protein>
    <recommendedName>
        <fullName evidence="3">Heterokaryon incompatibility domain-containing protein</fullName>
    </recommendedName>
</protein>
<comment type="caution">
    <text evidence="1">The sequence shown here is derived from an EMBL/GenBank/DDBJ whole genome shotgun (WGS) entry which is preliminary data.</text>
</comment>
<dbReference type="OrthoDB" id="2426273at2759"/>
<gene>
    <name evidence="1" type="ORF">BDZ94DRAFT_578770</name>
</gene>
<sequence>MALPSSVNTSIGVVFKDAIWLGGKHDGFPLSSFRQYWELRRPQLLSSTYPRSEARELAALHQSHLTLGLLEAVTEQKIPEHLLVRKAPSGEMVISPSHLPQILQDWRKRIRELKASDKKSYSEWHFRVETVLVQAHSLLMIEFHPERGYLRSAGLSNDIVTGIIYTIAAIGEALTSTKRQFLIQSKAMIDWTFVILPSDSCNREMVAAGWCPYALRILGQGVSMLSYANTHAPYIHPLVGGKRHEECTRSECVMNSVNVDDYVVQHLTETCKCSHLIPPLSFVIEALSNWRIPTIMVEEHAVFPGNFEIKCSHTPDSPYVAISHVWVDGLGSTAEAGLPLCQIRRLSSLTQKLIPGGPFWMDALCIPGSKDMRKRAIGLMGQTYKNATVVLVIDSGIRACPYSAPQEEKLLRILTSAWMQRLWTLQEALFAQNLVFEFSDHVLLPLQELLPRGEDSLLDVLKTSLAAEIFRLSKRQLHIQHNLEFKIGDVARSLTSRTTSKAEDETLAISSLLGVDAFDLVNLPAEQRMMTLLLKVRNLPSNVIFLSGPKLNEPGFGWAPRTLMIRQGIPLGTNDANAVCTMKGLYSEYYCMYFDPTIFKKGQRWCVQDAKNKRYYTVLDVDFPVLDNDSVSSEVSSYTCSGIIFPFSPPSMHVTGTGVAILITTEAEEFTENDEFRPSCRYLRRLLVTGVEEGQVKKFPYAAVDMKGSGRLKVRVM</sequence>
<dbReference type="AlphaFoldDB" id="A0A9P5Y865"/>
<dbReference type="Proteomes" id="UP000807353">
    <property type="component" value="Unassembled WGS sequence"/>
</dbReference>
<evidence type="ECO:0000313" key="1">
    <source>
        <dbReference type="EMBL" id="KAF9463932.1"/>
    </source>
</evidence>
<dbReference type="PANTHER" id="PTHR39596:SF2">
    <property type="entry name" value="HET DOMAIN PROTEIN (AFU_ORTHOLOGUE AFUA_1G17550)-RELATED"/>
    <property type="match status" value="1"/>
</dbReference>
<evidence type="ECO:0000313" key="2">
    <source>
        <dbReference type="Proteomes" id="UP000807353"/>
    </source>
</evidence>
<proteinExistence type="predicted"/>
<accession>A0A9P5Y865</accession>
<organism evidence="1 2">
    <name type="scientific">Collybia nuda</name>
    <dbReference type="NCBI Taxonomy" id="64659"/>
    <lineage>
        <taxon>Eukaryota</taxon>
        <taxon>Fungi</taxon>
        <taxon>Dikarya</taxon>
        <taxon>Basidiomycota</taxon>
        <taxon>Agaricomycotina</taxon>
        <taxon>Agaricomycetes</taxon>
        <taxon>Agaricomycetidae</taxon>
        <taxon>Agaricales</taxon>
        <taxon>Tricholomatineae</taxon>
        <taxon>Clitocybaceae</taxon>
        <taxon>Collybia</taxon>
    </lineage>
</organism>
<dbReference type="EMBL" id="MU150258">
    <property type="protein sequence ID" value="KAF9463932.1"/>
    <property type="molecule type" value="Genomic_DNA"/>
</dbReference>
<keyword evidence="2" id="KW-1185">Reference proteome</keyword>
<evidence type="ECO:0008006" key="3">
    <source>
        <dbReference type="Google" id="ProtNLM"/>
    </source>
</evidence>